<dbReference type="GeneID" id="17089132"/>
<reference evidence="2" key="1">
    <citation type="journal article" date="2013" name="Science">
        <title>Gene transfer from bacteria and archaea facilitated evolution of an extremophilic eukaryote.</title>
        <authorList>
            <person name="Schonknecht G."/>
            <person name="Chen W.H."/>
            <person name="Ternes C.M."/>
            <person name="Barbier G.G."/>
            <person name="Shrestha R.P."/>
            <person name="Stanke M."/>
            <person name="Brautigam A."/>
            <person name="Baker B.J."/>
            <person name="Banfield J.F."/>
            <person name="Garavito R.M."/>
            <person name="Carr K."/>
            <person name="Wilkerson C."/>
            <person name="Rensing S.A."/>
            <person name="Gagneul D."/>
            <person name="Dickenson N.E."/>
            <person name="Oesterhelt C."/>
            <person name="Lercher M.J."/>
            <person name="Weber A.P."/>
        </authorList>
    </citation>
    <scope>NUCLEOTIDE SEQUENCE [LARGE SCALE GENOMIC DNA]</scope>
    <source>
        <strain evidence="2">074W</strain>
    </source>
</reference>
<proteinExistence type="predicted"/>
<dbReference type="AlphaFoldDB" id="M2Y3L2"/>
<accession>M2Y3L2</accession>
<evidence type="ECO:0000313" key="1">
    <source>
        <dbReference type="EMBL" id="EME30399.1"/>
    </source>
</evidence>
<dbReference type="Proteomes" id="UP000030680">
    <property type="component" value="Unassembled WGS sequence"/>
</dbReference>
<dbReference type="KEGG" id="gsl:Gasu_23060"/>
<sequence>MLAFTSVANCRWLGSQPSSVETFFSVQPCFPCVNASKRILMTYSPYSITTDKSEGHIVPGTFSRFEFLEGRVTTPTVLDPSLLDFTVSNVADAAFGEWRALSASSRAKELEKRRNVSKATIESLKAVPSEKSKLTLFGQYDEVYRRNLKIFNETGDSVGKFTFYLLSSLELTFSV</sequence>
<gene>
    <name evidence="1" type="ORF">Gasu_23060</name>
</gene>
<dbReference type="Gramene" id="EME30399">
    <property type="protein sequence ID" value="EME30399"/>
    <property type="gene ID" value="Gasu_23060"/>
</dbReference>
<keyword evidence="2" id="KW-1185">Reference proteome</keyword>
<name>M2Y3L2_GALSU</name>
<dbReference type="OrthoDB" id="7922at2759"/>
<evidence type="ECO:0000313" key="2">
    <source>
        <dbReference type="Proteomes" id="UP000030680"/>
    </source>
</evidence>
<dbReference type="RefSeq" id="XP_005706919.1">
    <property type="nucleotide sequence ID" value="XM_005706862.1"/>
</dbReference>
<dbReference type="EMBL" id="KB454500">
    <property type="protein sequence ID" value="EME30399.1"/>
    <property type="molecule type" value="Genomic_DNA"/>
</dbReference>
<organism evidence="1 2">
    <name type="scientific">Galdieria sulphuraria</name>
    <name type="common">Red alga</name>
    <dbReference type="NCBI Taxonomy" id="130081"/>
    <lineage>
        <taxon>Eukaryota</taxon>
        <taxon>Rhodophyta</taxon>
        <taxon>Bangiophyceae</taxon>
        <taxon>Galdieriales</taxon>
        <taxon>Galdieriaceae</taxon>
        <taxon>Galdieria</taxon>
    </lineage>
</organism>
<protein>
    <submittedName>
        <fullName evidence="1">Uncharacterized protein</fullName>
    </submittedName>
</protein>